<dbReference type="PANTHER" id="PTHR43194:SF2">
    <property type="entry name" value="PEROXISOMAL MEMBRANE PROTEIN LPX1"/>
    <property type="match status" value="1"/>
</dbReference>
<feature type="domain" description="AB hydrolase-1" evidence="1">
    <location>
        <begin position="62"/>
        <end position="325"/>
    </location>
</feature>
<dbReference type="InterPro" id="IPR000073">
    <property type="entry name" value="AB_hydrolase_1"/>
</dbReference>
<proteinExistence type="predicted"/>
<name>A0A1X7QWT2_9SACH</name>
<dbReference type="OrthoDB" id="94039at2759"/>
<dbReference type="AlphaFoldDB" id="A0A1X7QWT2"/>
<reference evidence="2 3" key="1">
    <citation type="submission" date="2017-04" db="EMBL/GenBank/DDBJ databases">
        <authorList>
            <person name="Afonso C.L."/>
            <person name="Miller P.J."/>
            <person name="Scott M.A."/>
            <person name="Spackman E."/>
            <person name="Goraichik I."/>
            <person name="Dimitrov K.M."/>
            <person name="Suarez D.L."/>
            <person name="Swayne D.E."/>
        </authorList>
    </citation>
    <scope>NUCLEOTIDE SEQUENCE [LARGE SCALE GENOMIC DNA]</scope>
</reference>
<dbReference type="PANTHER" id="PTHR43194">
    <property type="entry name" value="HYDROLASE ALPHA/BETA FOLD FAMILY"/>
    <property type="match status" value="1"/>
</dbReference>
<dbReference type="SUPFAM" id="SSF53474">
    <property type="entry name" value="alpha/beta-Hydrolases"/>
    <property type="match status" value="1"/>
</dbReference>
<dbReference type="Pfam" id="PF12697">
    <property type="entry name" value="Abhydrolase_6"/>
    <property type="match status" value="1"/>
</dbReference>
<protein>
    <submittedName>
        <fullName evidence="2">Similar to Saccharomyces cerevisiae YOR084W LPX1 Oleic acid-inducible, peroxisomal matrix localized lipase</fullName>
    </submittedName>
</protein>
<dbReference type="Proteomes" id="UP000196158">
    <property type="component" value="Unassembled WGS sequence"/>
</dbReference>
<keyword evidence="3" id="KW-1185">Reference proteome</keyword>
<sequence>MESLISTLFKKETKTTRAFASRLHGATLVEETDTLQLVYDLFTYSDETNIKRPDTCLVNFMFLHGSGMNRTVWEYYIAYMSKYFDNNIEWQINKIVTLDQVTHGDSAEINRNMLGTNFDWSDGARDACKVAQEEFLPKLSTNCINVVVGHSMGGFQALSCGVLSPSLFDLIIVIEPVVYVPHVENKFDVTIVPPRFYDALWNKMDDKFKDMNEFKKFMERRSFYKNSNSEILQRMIEFEAVRTLDGTIRTKISQQQNILCYLTLDPTAKWLIGSLPFISSPVYGIVGGKSTWCPPQNQELLVARIPKYQKDVIPNGDHLVNLEDPNVCLSKIVEYVNEYVKNSKINGSEISQSKDNDNYRKQLFQERFSVFKNERVKDGPIKLAKL</sequence>
<dbReference type="EMBL" id="FXLY01000002">
    <property type="protein sequence ID" value="SMN17905.1"/>
    <property type="molecule type" value="Genomic_DNA"/>
</dbReference>
<organism evidence="2 3">
    <name type="scientific">Maudiozyma saulgeensis</name>
    <dbReference type="NCBI Taxonomy" id="1789683"/>
    <lineage>
        <taxon>Eukaryota</taxon>
        <taxon>Fungi</taxon>
        <taxon>Dikarya</taxon>
        <taxon>Ascomycota</taxon>
        <taxon>Saccharomycotina</taxon>
        <taxon>Saccharomycetes</taxon>
        <taxon>Saccharomycetales</taxon>
        <taxon>Saccharomycetaceae</taxon>
        <taxon>Maudiozyma</taxon>
    </lineage>
</organism>
<accession>A0A1X7QWT2</accession>
<dbReference type="Gene3D" id="3.40.50.1820">
    <property type="entry name" value="alpha/beta hydrolase"/>
    <property type="match status" value="1"/>
</dbReference>
<evidence type="ECO:0000313" key="2">
    <source>
        <dbReference type="EMBL" id="SMN17905.1"/>
    </source>
</evidence>
<evidence type="ECO:0000259" key="1">
    <source>
        <dbReference type="Pfam" id="PF12697"/>
    </source>
</evidence>
<gene>
    <name evidence="2" type="ORF">KASA_0Q02805G</name>
</gene>
<dbReference type="STRING" id="1789683.A0A1X7QWT2"/>
<dbReference type="InterPro" id="IPR050228">
    <property type="entry name" value="Carboxylesterase_BioH"/>
</dbReference>
<evidence type="ECO:0000313" key="3">
    <source>
        <dbReference type="Proteomes" id="UP000196158"/>
    </source>
</evidence>
<dbReference type="InterPro" id="IPR029058">
    <property type="entry name" value="AB_hydrolase_fold"/>
</dbReference>